<gene>
    <name evidence="1" type="ORF">BCY88_13660</name>
</gene>
<protein>
    <recommendedName>
        <fullName evidence="3">Immunity protein 50</fullName>
    </recommendedName>
</protein>
<proteinExistence type="predicted"/>
<dbReference type="OrthoDB" id="9034053at2"/>
<evidence type="ECO:0000313" key="2">
    <source>
        <dbReference type="Proteomes" id="UP000283709"/>
    </source>
</evidence>
<accession>A0A420FCJ7</accession>
<dbReference type="Proteomes" id="UP000283709">
    <property type="component" value="Unassembled WGS sequence"/>
</dbReference>
<comment type="caution">
    <text evidence="1">The sequence shown here is derived from an EMBL/GenBank/DDBJ whole genome shotgun (WGS) entry which is preliminary data.</text>
</comment>
<dbReference type="EMBL" id="MCAS01000068">
    <property type="protein sequence ID" value="RKF30687.1"/>
    <property type="molecule type" value="Genomic_DNA"/>
</dbReference>
<organism evidence="1 2">
    <name type="scientific">Paraburkholderia fungorum</name>
    <dbReference type="NCBI Taxonomy" id="134537"/>
    <lineage>
        <taxon>Bacteria</taxon>
        <taxon>Pseudomonadati</taxon>
        <taxon>Pseudomonadota</taxon>
        <taxon>Betaproteobacteria</taxon>
        <taxon>Burkholderiales</taxon>
        <taxon>Burkholderiaceae</taxon>
        <taxon>Paraburkholderia</taxon>
    </lineage>
</organism>
<dbReference type="AlphaFoldDB" id="A0A420FCJ7"/>
<name>A0A420FCJ7_9BURK</name>
<reference evidence="1 2" key="1">
    <citation type="submission" date="2016-07" db="EMBL/GenBank/DDBJ databases">
        <title>Genome analysis of Burkholderia fungorum ES3-20.</title>
        <authorList>
            <person name="Xu D."/>
            <person name="Yao R."/>
            <person name="Zheng S."/>
        </authorList>
    </citation>
    <scope>NUCLEOTIDE SEQUENCE [LARGE SCALE GENOMIC DNA]</scope>
    <source>
        <strain evidence="1 2">ES3-20</strain>
    </source>
</reference>
<sequence>MDYTDGGNGWDWAKNKELLVKVFGGYPSFHDAFVSSICMQRGKRCREASSSASSDRHGREIVDLELEILHNRFGPLGAAGTDYLVMLCLKDVKVANIDVNAMLQDSWVMNMTLSRQADGLLVFDLEPNIGLDVQVTCVEVAVSGIRPYARVDS</sequence>
<evidence type="ECO:0000313" key="1">
    <source>
        <dbReference type="EMBL" id="RKF30687.1"/>
    </source>
</evidence>
<evidence type="ECO:0008006" key="3">
    <source>
        <dbReference type="Google" id="ProtNLM"/>
    </source>
</evidence>
<dbReference type="RefSeq" id="WP_120349226.1">
    <property type="nucleotide sequence ID" value="NZ_MCAS01000068.1"/>
</dbReference>